<dbReference type="EMBL" id="PDYH01000037">
    <property type="protein sequence ID" value="PHU39772.1"/>
    <property type="molecule type" value="Genomic_DNA"/>
</dbReference>
<feature type="transmembrane region" description="Helical" evidence="2">
    <location>
        <begin position="205"/>
        <end position="226"/>
    </location>
</feature>
<evidence type="ECO:0000313" key="3">
    <source>
        <dbReference type="EMBL" id="PHU39772.1"/>
    </source>
</evidence>
<keyword evidence="2" id="KW-0472">Membrane</keyword>
<comment type="caution">
    <text evidence="3">The sequence shown here is derived from an EMBL/GenBank/DDBJ whole genome shotgun (WGS) entry which is preliminary data.</text>
</comment>
<dbReference type="Proteomes" id="UP000224317">
    <property type="component" value="Unassembled WGS sequence"/>
</dbReference>
<feature type="region of interest" description="Disordered" evidence="1">
    <location>
        <begin position="318"/>
        <end position="340"/>
    </location>
</feature>
<dbReference type="AlphaFoldDB" id="A0A2G3E8Z7"/>
<keyword evidence="4" id="KW-1185">Reference proteome</keyword>
<evidence type="ECO:0000256" key="1">
    <source>
        <dbReference type="SAM" id="MobiDB-lite"/>
    </source>
</evidence>
<evidence type="ECO:0000256" key="2">
    <source>
        <dbReference type="SAM" id="Phobius"/>
    </source>
</evidence>
<organism evidence="3 4">
    <name type="scientific">Pseudobutyrivibrio ruminis</name>
    <dbReference type="NCBI Taxonomy" id="46206"/>
    <lineage>
        <taxon>Bacteria</taxon>
        <taxon>Bacillati</taxon>
        <taxon>Bacillota</taxon>
        <taxon>Clostridia</taxon>
        <taxon>Lachnospirales</taxon>
        <taxon>Lachnospiraceae</taxon>
        <taxon>Pseudobutyrivibrio</taxon>
    </lineage>
</organism>
<protein>
    <submittedName>
        <fullName evidence="3">Uncharacterized protein</fullName>
    </submittedName>
</protein>
<keyword evidence="2" id="KW-0812">Transmembrane</keyword>
<evidence type="ECO:0000313" key="4">
    <source>
        <dbReference type="Proteomes" id="UP000224317"/>
    </source>
</evidence>
<feature type="transmembrane region" description="Helical" evidence="2">
    <location>
        <begin position="162"/>
        <end position="184"/>
    </location>
</feature>
<gene>
    <name evidence="3" type="ORF">CSX00_09415</name>
</gene>
<reference evidence="3" key="1">
    <citation type="submission" date="2017-10" db="EMBL/GenBank/DDBJ databases">
        <title>Resolving the taxonomy of Roseburia spp., Eubacterium rectale and Agathobacter spp. through phylogenomic analysis.</title>
        <authorList>
            <person name="Sheridan P.O."/>
            <person name="Walker A.W."/>
            <person name="Duncan S.H."/>
            <person name="Scott K.P."/>
            <person name="Toole P.W.O."/>
            <person name="Luis P."/>
            <person name="Flint H.J."/>
        </authorList>
    </citation>
    <scope>NUCLEOTIDE SEQUENCE [LARGE SCALE GENOMIC DNA]</scope>
    <source>
        <strain evidence="3">JK10</strain>
    </source>
</reference>
<proteinExistence type="predicted"/>
<accession>A0A2G3E8Z7</accession>
<feature type="compositionally biased region" description="Acidic residues" evidence="1">
    <location>
        <begin position="326"/>
        <end position="337"/>
    </location>
</feature>
<keyword evidence="2" id="KW-1133">Transmembrane helix</keyword>
<sequence>MDIISKFSKKAKSVFHNKSNKGSISILNKPINDPKYDAVDFDNYVKSIDCAIENGAEIIAIESDFGNGKSSVIELYKNSRNVCKLRVLKRLLNSYFKRIISINLWHVMNEEADTMPKAEFRKELHKSFLYQAVSAKGAFKAGYISRRLSPDYGIVSLKGSGFLHGTICWAGYILLLLGWLTGVFKEIFEKYVTIFVDKTVDEIQPCLIVAGLTLLFIALMTGDFVFSSKSSQGKRQVDEAVLIDIFREEFYRKCFFRHYIFVVEDLDRDNNKETIKSFIREIRRYYFLERSLIERLHHNRVTFIICIKPEVLLKESASEGYNEHDERDEEEGDEGGPEVDKKELNSFYTKAFDYIIKLPQISVDNREAILCSIMNDIKTDLKNIGLVNSDEAITMDSINGLQWIIYGQNVDIREMKNRLNQSLIMYKRIKRLELADEDDDIFQKCAVVVYLKTEFESDYYALSDGDMQNVLDDYLCKRENYLTHLKVSQQFINQIKTLVERKLIDLNYRCYFYNMPKESKKYTSDEMKVYSSIVYGEVQFDSADYERMILNVDEKVIIDAYDKRVKLGIGLPFFIVQHQKSLKVADELYKNDFEELICNQPYDMNNIISTKEFIRNVLEYNIEAEKRQEYLSFVEKSLLSSIADKNVLFEIRKYICDLFTSEIMNFSNMYFGDNPLISVDEINIINTPEITIGLINFDNDSISVDNASVTLLHNRICDSEIAYEETVLFYKQLIEKIGISEVQNMILEWLGKYKIFAEMLNVYYEEGLDEGTVEKSDFVGALELCNQIDESSLQLFSDIEWNKEISKELGNILLENNYILDYLIGETLRDDRNINYRDTRIKESILNNIEYLRENALTAYREIRKDVLNQNINDPDYDAIFDNEDGLSKEELMQIRDYRYAIELLKKQKNINECVEYLPEYFSNCRRNTTETYEIIQFIISLPTKEAYDLFYGLKMDKFSYSSMSNKRKNELNKNIIELFAVDKSFDEKIKFLNFTKSPVVELERDISDEFDESNEELYLNYVNGLKSINDVQLNNILKFQKSYVYSKEINDKLYENKYYESYVSSKVRGDGVFRIEEDKRDVLWKTYILVFHRSGRIPTQKIMRLNTEFVNELIKQGEYVNAGERIINYAYGDQTKELMEYVIGKYDDKILIDYFRQIKGFADKDAARFYVKKVINNPELLMDDSVYANCYDKLIDAGLKGWYTRKRNE</sequence>
<name>A0A2G3E8Z7_9FIRM</name>
<dbReference type="RefSeq" id="WP_090488784.1">
    <property type="nucleotide sequence ID" value="NZ_PDYH01000037.1"/>
</dbReference>